<dbReference type="Pfam" id="PF03176">
    <property type="entry name" value="MMPL"/>
    <property type="match status" value="2"/>
</dbReference>
<comment type="subcellular location">
    <subcellularLocation>
        <location evidence="1">Cell membrane</location>
        <topology evidence="1">Multi-pass membrane protein</topology>
    </subcellularLocation>
</comment>
<keyword evidence="2" id="KW-1003">Cell membrane</keyword>
<feature type="domain" description="SSD" evidence="7">
    <location>
        <begin position="645"/>
        <end position="771"/>
    </location>
</feature>
<sequence>MWYRLGKFILKFRLALLVLLLVATAVMAFFARKIQMSYEFSRAIPTDNIKYRDYQSFLKRFGSDGNTVVLGIASDSFFTPAIFAAAEKMHQQLKQVKGVEAILDAPEAVNLVRDTVADKLVPTRIFATGALNQQQLDSGRRLLESLPFYKGLLYNPATHAYLFAVTVNKDTANSKSRSRLINDIMKPVQSFATATNLQVHVSGLPYIRTTVADRLQKELKWFLIGSLVLSAITLLLFFRSVSAMLMSLAVVCIGVVWSIGTMVLLGYKITLLTTLIPPLVVVIGVPNCIYFLNKYHTSYKDTGDKNAALITMVGRMGVVTLFCNIAAAIGLGVFALTKSNLLSEFGVIAGLNIMLLFVISLIFIPPVLSYLPVPKPREMKYLDNRMLERMLLRIETWTFKHTKWVYTVTIALVLLALSGMFKLKAEGFIVDDLPKGDVLYTDLKWFESNFGGLMPLEILVDTKKRNGLFRSLKPIEKIDSFSRYVAGRPEVARPLSLMEGIKFVWQGVNDGDSAYYAIPSEFEAPILKKYLKTGAKDSSSNNKQAAAMNKLLASFMDSAKQVARISVNMKDVGTVRLPVILHEFDSVAKQTFDTAHYNVTFTGSSVTYLEGSVFIINGLRDSVLWGFGLIALCMLYLFRSFRILLCSLIPNIIPLMITAGVMGWTGIALKPSTVLVFSVALGIAIDVTIRFLVNYKQELPNYKNDVKETLVQTIHHTGVSIVYTSLVLIAGFIIFCVSSFGSTKALGWLTSLTLIVGTFTNLILLPVLIWLFRRKK</sequence>
<protein>
    <submittedName>
        <fullName evidence="8">RND transporter</fullName>
    </submittedName>
</protein>
<feature type="transmembrane region" description="Helical" evidence="6">
    <location>
        <begin position="746"/>
        <end position="772"/>
    </location>
</feature>
<dbReference type="PROSITE" id="PS50156">
    <property type="entry name" value="SSD"/>
    <property type="match status" value="2"/>
</dbReference>
<keyword evidence="9" id="KW-1185">Reference proteome</keyword>
<keyword evidence="4 6" id="KW-1133">Transmembrane helix</keyword>
<feature type="transmembrane region" description="Helical" evidence="6">
    <location>
        <begin position="348"/>
        <end position="371"/>
    </location>
</feature>
<evidence type="ECO:0000313" key="9">
    <source>
        <dbReference type="Proteomes" id="UP000261284"/>
    </source>
</evidence>
<reference evidence="8 9" key="1">
    <citation type="submission" date="2018-08" db="EMBL/GenBank/DDBJ databases">
        <title>Chitinophagaceae sp. K23C18032701, a novel bacterium isolated from forest soil.</title>
        <authorList>
            <person name="Wang C."/>
        </authorList>
    </citation>
    <scope>NUCLEOTIDE SEQUENCE [LARGE SCALE GENOMIC DNA]</scope>
    <source>
        <strain evidence="8 9">K23C18032701</strain>
    </source>
</reference>
<dbReference type="Proteomes" id="UP000261284">
    <property type="component" value="Unassembled WGS sequence"/>
</dbReference>
<dbReference type="SUPFAM" id="SSF82866">
    <property type="entry name" value="Multidrug efflux transporter AcrB transmembrane domain"/>
    <property type="match status" value="2"/>
</dbReference>
<dbReference type="InterPro" id="IPR004869">
    <property type="entry name" value="MMPL_dom"/>
</dbReference>
<feature type="domain" description="SSD" evidence="7">
    <location>
        <begin position="245"/>
        <end position="370"/>
    </location>
</feature>
<feature type="transmembrane region" description="Helical" evidence="6">
    <location>
        <begin position="714"/>
        <end position="740"/>
    </location>
</feature>
<evidence type="ECO:0000256" key="1">
    <source>
        <dbReference type="ARBA" id="ARBA00004651"/>
    </source>
</evidence>
<feature type="transmembrane region" description="Helical" evidence="6">
    <location>
        <begin position="313"/>
        <end position="336"/>
    </location>
</feature>
<feature type="transmembrane region" description="Helical" evidence="6">
    <location>
        <begin position="673"/>
        <end position="693"/>
    </location>
</feature>
<gene>
    <name evidence="8" type="ORF">DXN05_02675</name>
</gene>
<dbReference type="OrthoDB" id="9805018at2"/>
<feature type="transmembrane region" description="Helical" evidence="6">
    <location>
        <begin position="622"/>
        <end position="638"/>
    </location>
</feature>
<feature type="transmembrane region" description="Helical" evidence="6">
    <location>
        <begin position="271"/>
        <end position="292"/>
    </location>
</feature>
<dbReference type="RefSeq" id="WP_116845652.1">
    <property type="nucleotide sequence ID" value="NZ_QTJU01000001.1"/>
</dbReference>
<dbReference type="AlphaFoldDB" id="A0A3E1NPS5"/>
<proteinExistence type="predicted"/>
<name>A0A3E1NPS5_9BACT</name>
<dbReference type="Gene3D" id="1.20.1640.10">
    <property type="entry name" value="Multidrug efflux transporter AcrB transmembrane domain"/>
    <property type="match status" value="2"/>
</dbReference>
<feature type="transmembrane region" description="Helical" evidence="6">
    <location>
        <begin position="404"/>
        <end position="421"/>
    </location>
</feature>
<dbReference type="InterPro" id="IPR000731">
    <property type="entry name" value="SSD"/>
</dbReference>
<organism evidence="8 9">
    <name type="scientific">Deminuibacter soli</name>
    <dbReference type="NCBI Taxonomy" id="2291815"/>
    <lineage>
        <taxon>Bacteria</taxon>
        <taxon>Pseudomonadati</taxon>
        <taxon>Bacteroidota</taxon>
        <taxon>Chitinophagia</taxon>
        <taxon>Chitinophagales</taxon>
        <taxon>Chitinophagaceae</taxon>
        <taxon>Deminuibacter</taxon>
    </lineage>
</organism>
<evidence type="ECO:0000256" key="6">
    <source>
        <dbReference type="SAM" id="Phobius"/>
    </source>
</evidence>
<accession>A0A3E1NPS5</accession>
<dbReference type="GO" id="GO:0005886">
    <property type="term" value="C:plasma membrane"/>
    <property type="evidence" value="ECO:0007669"/>
    <property type="project" value="UniProtKB-SubCell"/>
</dbReference>
<evidence type="ECO:0000256" key="5">
    <source>
        <dbReference type="ARBA" id="ARBA00023136"/>
    </source>
</evidence>
<feature type="transmembrane region" description="Helical" evidence="6">
    <location>
        <begin position="219"/>
        <end position="238"/>
    </location>
</feature>
<dbReference type="EMBL" id="QTJU01000001">
    <property type="protein sequence ID" value="RFM29897.1"/>
    <property type="molecule type" value="Genomic_DNA"/>
</dbReference>
<feature type="transmembrane region" description="Helical" evidence="6">
    <location>
        <begin position="245"/>
        <end position="265"/>
    </location>
</feature>
<evidence type="ECO:0000256" key="2">
    <source>
        <dbReference type="ARBA" id="ARBA00022475"/>
    </source>
</evidence>
<feature type="transmembrane region" description="Helical" evidence="6">
    <location>
        <begin position="645"/>
        <end position="667"/>
    </location>
</feature>
<keyword evidence="3 6" id="KW-0812">Transmembrane</keyword>
<evidence type="ECO:0000256" key="4">
    <source>
        <dbReference type="ARBA" id="ARBA00022989"/>
    </source>
</evidence>
<evidence type="ECO:0000256" key="3">
    <source>
        <dbReference type="ARBA" id="ARBA00022692"/>
    </source>
</evidence>
<keyword evidence="5 6" id="KW-0472">Membrane</keyword>
<dbReference type="PANTHER" id="PTHR33406:SF12">
    <property type="entry name" value="BLR2997 PROTEIN"/>
    <property type="match status" value="1"/>
</dbReference>
<evidence type="ECO:0000313" key="8">
    <source>
        <dbReference type="EMBL" id="RFM29897.1"/>
    </source>
</evidence>
<dbReference type="InterPro" id="IPR050545">
    <property type="entry name" value="Mycobact_MmpL"/>
</dbReference>
<dbReference type="PANTHER" id="PTHR33406">
    <property type="entry name" value="MEMBRANE PROTEIN MJ1562-RELATED"/>
    <property type="match status" value="1"/>
</dbReference>
<comment type="caution">
    <text evidence="8">The sequence shown here is derived from an EMBL/GenBank/DDBJ whole genome shotgun (WGS) entry which is preliminary data.</text>
</comment>
<evidence type="ECO:0000259" key="7">
    <source>
        <dbReference type="PROSITE" id="PS50156"/>
    </source>
</evidence>